<evidence type="ECO:0000256" key="1">
    <source>
        <dbReference type="SAM" id="MobiDB-lite"/>
    </source>
</evidence>
<proteinExistence type="predicted"/>
<organism evidence="3 6">
    <name type="scientific">Streptococcus lactarius</name>
    <dbReference type="NCBI Taxonomy" id="684066"/>
    <lineage>
        <taxon>Bacteria</taxon>
        <taxon>Bacillati</taxon>
        <taxon>Bacillota</taxon>
        <taxon>Bacilli</taxon>
        <taxon>Lactobacillales</taxon>
        <taxon>Streptococcaceae</taxon>
        <taxon>Streptococcus</taxon>
    </lineage>
</organism>
<dbReference type="EMBL" id="MRXX01000002">
    <property type="protein sequence ID" value="MBK4778913.1"/>
    <property type="molecule type" value="Genomic_DNA"/>
</dbReference>
<dbReference type="NCBIfam" id="NF040523">
    <property type="entry name" value="adhesin_AbpA"/>
    <property type="match status" value="1"/>
</dbReference>
<feature type="chain" id="PRO_5040833314" evidence="2">
    <location>
        <begin position="24"/>
        <end position="198"/>
    </location>
</feature>
<evidence type="ECO:0000313" key="5">
    <source>
        <dbReference type="Proteomes" id="UP000676511"/>
    </source>
</evidence>
<dbReference type="InterPro" id="IPR053991">
    <property type="entry name" value="AbpA-like"/>
</dbReference>
<dbReference type="Pfam" id="PF22224">
    <property type="entry name" value="AbpA-like"/>
    <property type="match status" value="1"/>
</dbReference>
<dbReference type="Proteomes" id="UP001138780">
    <property type="component" value="Unassembled WGS sequence"/>
</dbReference>
<keyword evidence="2" id="KW-0732">Signal</keyword>
<feature type="compositionally biased region" description="Basic and acidic residues" evidence="1">
    <location>
        <begin position="125"/>
        <end position="148"/>
    </location>
</feature>
<gene>
    <name evidence="3" type="ORF">BTU61_01695</name>
    <name evidence="4" type="ORF">J4854_00250</name>
</gene>
<reference evidence="3" key="1">
    <citation type="submission" date="2016-12" db="EMBL/GenBank/DDBJ databases">
        <title>Draft genome of Streptococcus lactarius CCUG 66490T type strain.</title>
        <authorList>
            <person name="Salva-Serra F."/>
            <person name="Engstrom-Jakobsson H."/>
            <person name="Thorell K."/>
            <person name="Gomila M."/>
            <person name="Gonzales-Siles L."/>
            <person name="Busquets A."/>
            <person name="Jaen-Luchoro D."/>
            <person name="Karlsson R."/>
            <person name="Kristiansson E."/>
            <person name="Moore E."/>
        </authorList>
    </citation>
    <scope>NUCLEOTIDE SEQUENCE</scope>
    <source>
        <strain evidence="3">CCUG 66490</strain>
    </source>
</reference>
<accession>A0A9X0WNA1</accession>
<protein>
    <submittedName>
        <fullName evidence="3">Amylase-binding protein</fullName>
    </submittedName>
</protein>
<dbReference type="NCBIfam" id="NF040524">
    <property type="entry name" value="LPKTxAVK"/>
    <property type="match status" value="1"/>
</dbReference>
<sequence length="198" mass="20777">MKKVLLSSVAALAVFAAAAPAFASDNSYSSNALIQKHYVSERDIADEANTQVAAHEAEINAEAENAPEVVAAKQALEAYGSGHLYGEYVAKLDAARAEARNVVRNKYVANLQEQYRNAAIAEGKYWNDPDGKQDNKTKEMRDAEDKALNHGGSADAANANANAKAEAAKTENGAKASKNGKAASAQAGKALPKTSAVK</sequence>
<evidence type="ECO:0000313" key="6">
    <source>
        <dbReference type="Proteomes" id="UP001138780"/>
    </source>
</evidence>
<dbReference type="AlphaFoldDB" id="A0A9X0WNA1"/>
<reference evidence="4 5" key="2">
    <citation type="submission" date="2021-03" db="EMBL/GenBank/DDBJ databases">
        <title>Human Oral Microbial Genomes.</title>
        <authorList>
            <person name="Johnston C.D."/>
            <person name="Chen T."/>
            <person name="Dewhirst F.E."/>
        </authorList>
    </citation>
    <scope>NUCLEOTIDE SEQUENCE [LARGE SCALE GENOMIC DNA]</scope>
    <source>
        <strain evidence="4 5">CCUG 66490</strain>
    </source>
</reference>
<keyword evidence="5" id="KW-1185">Reference proteome</keyword>
<dbReference type="EMBL" id="CP072329">
    <property type="protein sequence ID" value="QUB38934.1"/>
    <property type="molecule type" value="Genomic_DNA"/>
</dbReference>
<feature type="signal peptide" evidence="2">
    <location>
        <begin position="1"/>
        <end position="23"/>
    </location>
</feature>
<evidence type="ECO:0000313" key="4">
    <source>
        <dbReference type="EMBL" id="QUB38934.1"/>
    </source>
</evidence>
<name>A0A9X0WNA1_9STRE</name>
<dbReference type="RefSeq" id="WP_200772078.1">
    <property type="nucleotide sequence ID" value="NZ_CP072329.1"/>
</dbReference>
<evidence type="ECO:0000313" key="3">
    <source>
        <dbReference type="EMBL" id="MBK4778913.1"/>
    </source>
</evidence>
<feature type="compositionally biased region" description="Low complexity" evidence="1">
    <location>
        <begin position="154"/>
        <end position="190"/>
    </location>
</feature>
<evidence type="ECO:0000256" key="2">
    <source>
        <dbReference type="SAM" id="SignalP"/>
    </source>
</evidence>
<feature type="region of interest" description="Disordered" evidence="1">
    <location>
        <begin position="124"/>
        <end position="198"/>
    </location>
</feature>
<dbReference type="Proteomes" id="UP000676511">
    <property type="component" value="Chromosome"/>
</dbReference>